<name>A0A835IJK4_9MAGN</name>
<evidence type="ECO:0000259" key="1">
    <source>
        <dbReference type="PROSITE" id="PS50181"/>
    </source>
</evidence>
<dbReference type="SUPFAM" id="SSF52047">
    <property type="entry name" value="RNI-like"/>
    <property type="match status" value="1"/>
</dbReference>
<gene>
    <name evidence="2" type="ORF">IFM89_032678</name>
</gene>
<sequence length="324" mass="37537">MDTESQPAITDLELRNWLELPRDVISLILIKLGAIGILCNAQSVCSTWRSLSKQPHLFRSIDMRSHRDFPDDGDYEKMRKSAKEAVDRSRGELVEFSMARFGNDDLLHYIVDKSSMIKCLRLVSCYISNEALIEVLKKTHCLEEIELCYSTFSKEVIEEVGKNCCELKSFRLNCQGYRYPRLESDEEAFAIAENMPQLRSLHLFGNKLTNVGLEAILDKCPYLEYLDLRECFGLDLNGDLEKKCVERIKSVRLPDDSTEDYEYEEYQYIDDSMDGYGSYDDFLSEAYSEDYDGMANFSEGDLFDNNDDDDDLAIDEWAYSFSFY</sequence>
<dbReference type="CDD" id="cd22164">
    <property type="entry name" value="F-box_AtSKIP19-like"/>
    <property type="match status" value="1"/>
</dbReference>
<dbReference type="InterPro" id="IPR032675">
    <property type="entry name" value="LRR_dom_sf"/>
</dbReference>
<dbReference type="InterPro" id="IPR001810">
    <property type="entry name" value="F-box_dom"/>
</dbReference>
<dbReference type="OrthoDB" id="2095648at2759"/>
<comment type="caution">
    <text evidence="2">The sequence shown here is derived from an EMBL/GenBank/DDBJ whole genome shotgun (WGS) entry which is preliminary data.</text>
</comment>
<dbReference type="SUPFAM" id="SSF81383">
    <property type="entry name" value="F-box domain"/>
    <property type="match status" value="1"/>
</dbReference>
<dbReference type="Pfam" id="PF13516">
    <property type="entry name" value="LRR_6"/>
    <property type="match status" value="1"/>
</dbReference>
<proteinExistence type="predicted"/>
<dbReference type="PANTHER" id="PTHR38926:SF2">
    <property type="entry name" value="F-BOX_LRR-REPEAT PROTEIN 21-RELATED"/>
    <property type="match status" value="1"/>
</dbReference>
<dbReference type="PANTHER" id="PTHR38926">
    <property type="entry name" value="F-BOX DOMAIN CONTAINING PROTEIN, EXPRESSED"/>
    <property type="match status" value="1"/>
</dbReference>
<accession>A0A835IJK4</accession>
<dbReference type="Gene3D" id="3.80.10.10">
    <property type="entry name" value="Ribonuclease Inhibitor"/>
    <property type="match status" value="1"/>
</dbReference>
<evidence type="ECO:0000313" key="3">
    <source>
        <dbReference type="Proteomes" id="UP000631114"/>
    </source>
</evidence>
<feature type="domain" description="F-box" evidence="1">
    <location>
        <begin position="14"/>
        <end position="61"/>
    </location>
</feature>
<dbReference type="EMBL" id="JADFTS010000003">
    <property type="protein sequence ID" value="KAF9616828.1"/>
    <property type="molecule type" value="Genomic_DNA"/>
</dbReference>
<dbReference type="AlphaFoldDB" id="A0A835IJK4"/>
<reference evidence="2 3" key="1">
    <citation type="submission" date="2020-10" db="EMBL/GenBank/DDBJ databases">
        <title>The Coptis chinensis genome and diversification of protoberbering-type alkaloids.</title>
        <authorList>
            <person name="Wang B."/>
            <person name="Shu S."/>
            <person name="Song C."/>
            <person name="Liu Y."/>
        </authorList>
    </citation>
    <scope>NUCLEOTIDE SEQUENCE [LARGE SCALE GENOMIC DNA]</scope>
    <source>
        <strain evidence="2">HL-2020</strain>
        <tissue evidence="2">Leaf</tissue>
    </source>
</reference>
<organism evidence="2 3">
    <name type="scientific">Coptis chinensis</name>
    <dbReference type="NCBI Taxonomy" id="261450"/>
    <lineage>
        <taxon>Eukaryota</taxon>
        <taxon>Viridiplantae</taxon>
        <taxon>Streptophyta</taxon>
        <taxon>Embryophyta</taxon>
        <taxon>Tracheophyta</taxon>
        <taxon>Spermatophyta</taxon>
        <taxon>Magnoliopsida</taxon>
        <taxon>Ranunculales</taxon>
        <taxon>Ranunculaceae</taxon>
        <taxon>Coptidoideae</taxon>
        <taxon>Coptis</taxon>
    </lineage>
</organism>
<dbReference type="Proteomes" id="UP000631114">
    <property type="component" value="Unassembled WGS sequence"/>
</dbReference>
<keyword evidence="3" id="KW-1185">Reference proteome</keyword>
<protein>
    <recommendedName>
        <fullName evidence="1">F-box domain-containing protein</fullName>
    </recommendedName>
</protein>
<dbReference type="Pfam" id="PF12937">
    <property type="entry name" value="F-box-like"/>
    <property type="match status" value="1"/>
</dbReference>
<evidence type="ECO:0000313" key="2">
    <source>
        <dbReference type="EMBL" id="KAF9616828.1"/>
    </source>
</evidence>
<dbReference type="PROSITE" id="PS50181">
    <property type="entry name" value="FBOX"/>
    <property type="match status" value="1"/>
</dbReference>
<dbReference type="InterPro" id="IPR036047">
    <property type="entry name" value="F-box-like_dom_sf"/>
</dbReference>
<dbReference type="InterPro" id="IPR001611">
    <property type="entry name" value="Leu-rich_rpt"/>
</dbReference>